<dbReference type="Proteomes" id="UP000887566">
    <property type="component" value="Unplaced"/>
</dbReference>
<dbReference type="AlphaFoldDB" id="A0A914X4E6"/>
<name>A0A914X4E6_9BILA</name>
<evidence type="ECO:0000313" key="1">
    <source>
        <dbReference type="Proteomes" id="UP000887566"/>
    </source>
</evidence>
<dbReference type="WBParaSite" id="PSAMB.scaffold6373size9616.g28396.t1">
    <property type="protein sequence ID" value="PSAMB.scaffold6373size9616.g28396.t1"/>
    <property type="gene ID" value="PSAMB.scaffold6373size9616.g28396"/>
</dbReference>
<accession>A0A914X4E6</accession>
<protein>
    <submittedName>
        <fullName evidence="2">Secreted protein</fullName>
    </submittedName>
</protein>
<organism evidence="1 2">
    <name type="scientific">Plectus sambesii</name>
    <dbReference type="NCBI Taxonomy" id="2011161"/>
    <lineage>
        <taxon>Eukaryota</taxon>
        <taxon>Metazoa</taxon>
        <taxon>Ecdysozoa</taxon>
        <taxon>Nematoda</taxon>
        <taxon>Chromadorea</taxon>
        <taxon>Plectida</taxon>
        <taxon>Plectina</taxon>
        <taxon>Plectoidea</taxon>
        <taxon>Plectidae</taxon>
        <taxon>Plectus</taxon>
    </lineage>
</organism>
<evidence type="ECO:0000313" key="2">
    <source>
        <dbReference type="WBParaSite" id="PSAMB.scaffold6373size9616.g28396.t1"/>
    </source>
</evidence>
<proteinExistence type="predicted"/>
<sequence>MKGVSAGTTPCLVGCPMLTAAVICSLIVGDQYDPPDRLRIFRLRPPLIRTTAINNGNERNIGTFVFIKNERHERIKRSASARLRSSVLSPNPIPSVMLSRDKEISTRGGQRCSHRSHIIRVAFDDIGDN</sequence>
<keyword evidence="1" id="KW-1185">Reference proteome</keyword>
<reference evidence="2" key="1">
    <citation type="submission" date="2022-11" db="UniProtKB">
        <authorList>
            <consortium name="WormBaseParasite"/>
        </authorList>
    </citation>
    <scope>IDENTIFICATION</scope>
</reference>